<proteinExistence type="predicted"/>
<organism evidence="1">
    <name type="scientific">Rhizophora mucronata</name>
    <name type="common">Asiatic mangrove</name>
    <dbReference type="NCBI Taxonomy" id="61149"/>
    <lineage>
        <taxon>Eukaryota</taxon>
        <taxon>Viridiplantae</taxon>
        <taxon>Streptophyta</taxon>
        <taxon>Embryophyta</taxon>
        <taxon>Tracheophyta</taxon>
        <taxon>Spermatophyta</taxon>
        <taxon>Magnoliopsida</taxon>
        <taxon>eudicotyledons</taxon>
        <taxon>Gunneridae</taxon>
        <taxon>Pentapetalae</taxon>
        <taxon>rosids</taxon>
        <taxon>fabids</taxon>
        <taxon>Malpighiales</taxon>
        <taxon>Rhizophoraceae</taxon>
        <taxon>Rhizophora</taxon>
    </lineage>
</organism>
<accession>A0A2P2NIC0</accession>
<dbReference type="AlphaFoldDB" id="A0A2P2NIC0"/>
<protein>
    <submittedName>
        <fullName evidence="1">Uncharacterized protein</fullName>
    </submittedName>
</protein>
<dbReference type="EMBL" id="GGEC01061757">
    <property type="protein sequence ID" value="MBX42241.1"/>
    <property type="molecule type" value="Transcribed_RNA"/>
</dbReference>
<reference evidence="1" key="1">
    <citation type="submission" date="2018-02" db="EMBL/GenBank/DDBJ databases">
        <title>Rhizophora mucronata_Transcriptome.</title>
        <authorList>
            <person name="Meera S.P."/>
            <person name="Sreeshan A."/>
            <person name="Augustine A."/>
        </authorList>
    </citation>
    <scope>NUCLEOTIDE SEQUENCE</scope>
    <source>
        <tissue evidence="1">Leaf</tissue>
    </source>
</reference>
<sequence length="29" mass="3354">MLATKNVEVNSCKHFSCTIEKTEQMKDTH</sequence>
<name>A0A2P2NIC0_RHIMU</name>
<evidence type="ECO:0000313" key="1">
    <source>
        <dbReference type="EMBL" id="MBX42241.1"/>
    </source>
</evidence>